<accession>A0A0H5RL97</accession>
<sequence>IAHLAKSLILVESQSNQNGSVYIYIGRATLQRSFCDNGREIFSGFIIIPCCCGDGRSISLGGSHRPGCHCCLDGRELPLHPNHPSKGRFFSQKQLMMPQDGSPEVLQLEDIA</sequence>
<proteinExistence type="predicted"/>
<name>A0A0H5RL97_9EUKA</name>
<organism evidence="1">
    <name type="scientific">Spongospora subterranea</name>
    <dbReference type="NCBI Taxonomy" id="70186"/>
    <lineage>
        <taxon>Eukaryota</taxon>
        <taxon>Sar</taxon>
        <taxon>Rhizaria</taxon>
        <taxon>Endomyxa</taxon>
        <taxon>Phytomyxea</taxon>
        <taxon>Plasmodiophorida</taxon>
        <taxon>Plasmodiophoridae</taxon>
        <taxon>Spongospora</taxon>
    </lineage>
</organism>
<dbReference type="EMBL" id="HACM01009052">
    <property type="protein sequence ID" value="CRZ09494.1"/>
    <property type="molecule type" value="Transcribed_RNA"/>
</dbReference>
<evidence type="ECO:0000313" key="1">
    <source>
        <dbReference type="EMBL" id="CRZ09494.1"/>
    </source>
</evidence>
<dbReference type="AlphaFoldDB" id="A0A0H5RL97"/>
<reference evidence="1" key="1">
    <citation type="submission" date="2015-04" db="EMBL/GenBank/DDBJ databases">
        <title>The genome sequence of the plant pathogenic Rhizarian Plasmodiophora brassicae reveals insights in its biotrophic life cycle and the origin of chitin synthesis.</title>
        <authorList>
            <person name="Schwelm A."/>
            <person name="Fogelqvist J."/>
            <person name="Knaust A."/>
            <person name="Julke S."/>
            <person name="Lilja T."/>
            <person name="Dhandapani V."/>
            <person name="Bonilla-Rosso G."/>
            <person name="Karlsson M."/>
            <person name="Shevchenko A."/>
            <person name="Choi S.R."/>
            <person name="Kim H.G."/>
            <person name="Park J.Y."/>
            <person name="Lim Y.P."/>
            <person name="Ludwig-Muller J."/>
            <person name="Dixelius C."/>
        </authorList>
    </citation>
    <scope>NUCLEOTIDE SEQUENCE</scope>
    <source>
        <tissue evidence="1">Potato root galls</tissue>
    </source>
</reference>
<feature type="non-terminal residue" evidence="1">
    <location>
        <position position="1"/>
    </location>
</feature>
<protein>
    <submittedName>
        <fullName evidence="1">Uncharacterized protein</fullName>
    </submittedName>
</protein>